<comment type="caution">
    <text evidence="4">The sequence shown here is derived from an EMBL/GenBank/DDBJ whole genome shotgun (WGS) entry which is preliminary data.</text>
</comment>
<feature type="binding site" evidence="3">
    <location>
        <begin position="112"/>
        <end position="115"/>
    </location>
    <ligand>
        <name>substrate</name>
    </ligand>
</feature>
<accession>A0A0C1H0W3</accession>
<dbReference type="InterPro" id="IPR020672">
    <property type="entry name" value="Ribose5P_isomerase_typA_subgr"/>
</dbReference>
<dbReference type="EC" id="5.3.1.6" evidence="3"/>
<evidence type="ECO:0000256" key="2">
    <source>
        <dbReference type="ARBA" id="ARBA00023235"/>
    </source>
</evidence>
<feature type="binding site" evidence="3">
    <location>
        <begin position="44"/>
        <end position="47"/>
    </location>
    <ligand>
        <name>substrate</name>
    </ligand>
</feature>
<dbReference type="SUPFAM" id="SSF100950">
    <property type="entry name" value="NagB/RpiA/CoA transferase-like"/>
    <property type="match status" value="1"/>
</dbReference>
<comment type="pathway">
    <text evidence="3">Carbohydrate degradation; pentose phosphate pathway; D-ribose 5-phosphate from D-ribulose 5-phosphate (non-oxidative stage): step 1/1.</text>
</comment>
<dbReference type="EMBL" id="JSAN01000092">
    <property type="protein sequence ID" value="KIC71394.1"/>
    <property type="molecule type" value="Genomic_DNA"/>
</dbReference>
<evidence type="ECO:0000313" key="4">
    <source>
        <dbReference type="EMBL" id="KIC71394.1"/>
    </source>
</evidence>
<dbReference type="GO" id="GO:0005829">
    <property type="term" value="C:cytosol"/>
    <property type="evidence" value="ECO:0007669"/>
    <property type="project" value="TreeGrafter"/>
</dbReference>
<name>A0A0C1H0W3_9BACT</name>
<dbReference type="UniPathway" id="UPA00115">
    <property type="reaction ID" value="UER00412"/>
</dbReference>
<dbReference type="PANTHER" id="PTHR11934">
    <property type="entry name" value="RIBOSE-5-PHOSPHATE ISOMERASE"/>
    <property type="match status" value="1"/>
</dbReference>
<dbReference type="AlphaFoldDB" id="A0A0C1H0W3"/>
<feature type="binding site" evidence="3">
    <location>
        <position position="139"/>
    </location>
    <ligand>
        <name>substrate</name>
    </ligand>
</feature>
<organism evidence="4 5">
    <name type="scientific">Candidatus Protochlamydia amoebophila</name>
    <dbReference type="NCBI Taxonomy" id="362787"/>
    <lineage>
        <taxon>Bacteria</taxon>
        <taxon>Pseudomonadati</taxon>
        <taxon>Chlamydiota</taxon>
        <taxon>Chlamydiia</taxon>
        <taxon>Parachlamydiales</taxon>
        <taxon>Parachlamydiaceae</taxon>
        <taxon>Candidatus Protochlamydia</taxon>
    </lineage>
</organism>
<dbReference type="HAMAP" id="MF_00170">
    <property type="entry name" value="Rib_5P_isom_A"/>
    <property type="match status" value="1"/>
</dbReference>
<dbReference type="Pfam" id="PF06026">
    <property type="entry name" value="Rib_5-P_isom_A"/>
    <property type="match status" value="1"/>
</dbReference>
<feature type="binding site" evidence="3">
    <location>
        <begin position="99"/>
        <end position="102"/>
    </location>
    <ligand>
        <name>substrate</name>
    </ligand>
</feature>
<proteinExistence type="inferred from homology"/>
<dbReference type="Gene3D" id="3.30.70.260">
    <property type="match status" value="1"/>
</dbReference>
<dbReference type="NCBIfam" id="NF001924">
    <property type="entry name" value="PRK00702.1"/>
    <property type="match status" value="1"/>
</dbReference>
<sequence>MSLFFDKEFYMTQTNDSPSIKAKKAAALKAVEFVQDQMIIGLGTGSTIAYFIEALGKRCQAGLKITAIASSERSMRQARLVGIPIVDSDTILELDLTIDGADEIDPLKQMIKGGGGALLREKLIASASKEMIVVIDETKLVNKLGKFPVATEISTFTFRHIVKKLKDHGYCGSLRVNQDQSLYRTDNGNYIFDICFPEPIDNPIFEHNRLKSFAGVLETGLFFNLAGRVIIGYQNGMTKIVA</sequence>
<dbReference type="NCBIfam" id="TIGR00021">
    <property type="entry name" value="rpiA"/>
    <property type="match status" value="1"/>
</dbReference>
<dbReference type="PANTHER" id="PTHR11934:SF0">
    <property type="entry name" value="RIBOSE-5-PHOSPHATE ISOMERASE"/>
    <property type="match status" value="1"/>
</dbReference>
<gene>
    <name evidence="3 4" type="primary">rpiA</name>
    <name evidence="4" type="ORF">DB44_DT00290</name>
</gene>
<dbReference type="Proteomes" id="UP000031465">
    <property type="component" value="Unassembled WGS sequence"/>
</dbReference>
<dbReference type="InterPro" id="IPR004788">
    <property type="entry name" value="Ribose5P_isomerase_type_A"/>
</dbReference>
<dbReference type="InterPro" id="IPR037171">
    <property type="entry name" value="NagB/RpiA_transferase-like"/>
</dbReference>
<feature type="active site" description="Proton acceptor" evidence="3">
    <location>
        <position position="121"/>
    </location>
</feature>
<evidence type="ECO:0000256" key="3">
    <source>
        <dbReference type="HAMAP-Rule" id="MF_00170"/>
    </source>
</evidence>
<dbReference type="PATRIC" id="fig|362787.3.peg.1465"/>
<keyword evidence="2 3" id="KW-0413">Isomerase</keyword>
<comment type="similarity">
    <text evidence="3">Belongs to the ribose 5-phosphate isomerase family.</text>
</comment>
<protein>
    <recommendedName>
        <fullName evidence="3">Ribose-5-phosphate isomerase A</fullName>
        <ecNumber evidence="3">5.3.1.6</ecNumber>
    </recommendedName>
    <alternativeName>
        <fullName evidence="3">Phosphoriboisomerase A</fullName>
        <shortName evidence="3">PRI</shortName>
    </alternativeName>
</protein>
<dbReference type="SUPFAM" id="SSF75445">
    <property type="entry name" value="D-ribose-5-phosphate isomerase (RpiA), lid domain"/>
    <property type="match status" value="1"/>
</dbReference>
<dbReference type="CDD" id="cd01398">
    <property type="entry name" value="RPI_A"/>
    <property type="match status" value="1"/>
</dbReference>
<evidence type="ECO:0000313" key="5">
    <source>
        <dbReference type="Proteomes" id="UP000031465"/>
    </source>
</evidence>
<comment type="catalytic activity">
    <reaction evidence="1 3">
        <text>aldehydo-D-ribose 5-phosphate = D-ribulose 5-phosphate</text>
        <dbReference type="Rhea" id="RHEA:14657"/>
        <dbReference type="ChEBI" id="CHEBI:58121"/>
        <dbReference type="ChEBI" id="CHEBI:58273"/>
        <dbReference type="EC" id="5.3.1.6"/>
    </reaction>
</comment>
<dbReference type="FunFam" id="3.40.50.1360:FF:000001">
    <property type="entry name" value="Ribose-5-phosphate isomerase A"/>
    <property type="match status" value="1"/>
</dbReference>
<evidence type="ECO:0000256" key="1">
    <source>
        <dbReference type="ARBA" id="ARBA00001713"/>
    </source>
</evidence>
<dbReference type="Gene3D" id="3.40.50.1360">
    <property type="match status" value="1"/>
</dbReference>
<comment type="function">
    <text evidence="3">Catalyzes the reversible conversion of ribose-5-phosphate to ribulose 5-phosphate.</text>
</comment>
<dbReference type="GO" id="GO:0006014">
    <property type="term" value="P:D-ribose metabolic process"/>
    <property type="evidence" value="ECO:0007669"/>
    <property type="project" value="TreeGrafter"/>
</dbReference>
<dbReference type="GO" id="GO:0009052">
    <property type="term" value="P:pentose-phosphate shunt, non-oxidative branch"/>
    <property type="evidence" value="ECO:0007669"/>
    <property type="project" value="UniProtKB-UniRule"/>
</dbReference>
<comment type="subunit">
    <text evidence="3">Homodimer.</text>
</comment>
<dbReference type="GO" id="GO:0004751">
    <property type="term" value="F:ribose-5-phosphate isomerase activity"/>
    <property type="evidence" value="ECO:0007669"/>
    <property type="project" value="UniProtKB-UniRule"/>
</dbReference>
<reference evidence="4 5" key="1">
    <citation type="journal article" date="2014" name="Mol. Biol. Evol.">
        <title>Massive expansion of Ubiquitination-related gene families within the Chlamydiae.</title>
        <authorList>
            <person name="Domman D."/>
            <person name="Collingro A."/>
            <person name="Lagkouvardos I."/>
            <person name="Gehre L."/>
            <person name="Weinmaier T."/>
            <person name="Rattei T."/>
            <person name="Subtil A."/>
            <person name="Horn M."/>
        </authorList>
    </citation>
    <scope>NUCLEOTIDE SEQUENCE [LARGE SCALE GENOMIC DNA]</scope>
    <source>
        <strain evidence="4 5">EI2</strain>
    </source>
</reference>